<proteinExistence type="predicted"/>
<feature type="region of interest" description="Disordered" evidence="1">
    <location>
        <begin position="1"/>
        <end position="21"/>
    </location>
</feature>
<sequence length="117" mass="12881">MTRDCGQHSADQRLRTAQMTADQRLRTAQMTADQRLRTAQMTADLWGGGERVPEFDRYPLLLPQLFFDLTCSSIQPCAVFPASVMALGMTAGCPVRMSEKHLHFVIGPAASGICHVS</sequence>
<evidence type="ECO:0000313" key="3">
    <source>
        <dbReference type="Proteomes" id="UP001162483"/>
    </source>
</evidence>
<evidence type="ECO:0000313" key="2">
    <source>
        <dbReference type="EMBL" id="CAI9599879.1"/>
    </source>
</evidence>
<keyword evidence="3" id="KW-1185">Reference proteome</keyword>
<accession>A0ABN9FS94</accession>
<name>A0ABN9FS94_9NEOB</name>
<protein>
    <submittedName>
        <fullName evidence="2">Uncharacterized protein</fullName>
    </submittedName>
</protein>
<organism evidence="2 3">
    <name type="scientific">Staurois parvus</name>
    <dbReference type="NCBI Taxonomy" id="386267"/>
    <lineage>
        <taxon>Eukaryota</taxon>
        <taxon>Metazoa</taxon>
        <taxon>Chordata</taxon>
        <taxon>Craniata</taxon>
        <taxon>Vertebrata</taxon>
        <taxon>Euteleostomi</taxon>
        <taxon>Amphibia</taxon>
        <taxon>Batrachia</taxon>
        <taxon>Anura</taxon>
        <taxon>Neobatrachia</taxon>
        <taxon>Ranoidea</taxon>
        <taxon>Ranidae</taxon>
        <taxon>Staurois</taxon>
    </lineage>
</organism>
<evidence type="ECO:0000256" key="1">
    <source>
        <dbReference type="SAM" id="MobiDB-lite"/>
    </source>
</evidence>
<feature type="compositionally biased region" description="Basic and acidic residues" evidence="1">
    <location>
        <begin position="1"/>
        <end position="14"/>
    </location>
</feature>
<dbReference type="Proteomes" id="UP001162483">
    <property type="component" value="Unassembled WGS sequence"/>
</dbReference>
<comment type="caution">
    <text evidence="2">The sequence shown here is derived from an EMBL/GenBank/DDBJ whole genome shotgun (WGS) entry which is preliminary data.</text>
</comment>
<gene>
    <name evidence="2" type="ORF">SPARVUS_LOCUS12677294</name>
</gene>
<reference evidence="2" key="1">
    <citation type="submission" date="2023-05" db="EMBL/GenBank/DDBJ databases">
        <authorList>
            <person name="Stuckert A."/>
        </authorList>
    </citation>
    <scope>NUCLEOTIDE SEQUENCE</scope>
</reference>
<dbReference type="EMBL" id="CATNWA010017362">
    <property type="protein sequence ID" value="CAI9599879.1"/>
    <property type="molecule type" value="Genomic_DNA"/>
</dbReference>
<feature type="non-terminal residue" evidence="2">
    <location>
        <position position="117"/>
    </location>
</feature>